<evidence type="ECO:0000259" key="2">
    <source>
        <dbReference type="PROSITE" id="PS50994"/>
    </source>
</evidence>
<protein>
    <recommendedName>
        <fullName evidence="2">Integrase catalytic domain-containing protein</fullName>
    </recommendedName>
</protein>
<feature type="compositionally biased region" description="Polar residues" evidence="1">
    <location>
        <begin position="133"/>
        <end position="143"/>
    </location>
</feature>
<gene>
    <name evidence="3" type="ORF">niasHS_004877</name>
</gene>
<evidence type="ECO:0000313" key="3">
    <source>
        <dbReference type="EMBL" id="KAL3091472.1"/>
    </source>
</evidence>
<comment type="caution">
    <text evidence="3">The sequence shown here is derived from an EMBL/GenBank/DDBJ whole genome shotgun (WGS) entry which is preliminary data.</text>
</comment>
<feature type="compositionally biased region" description="Acidic residues" evidence="1">
    <location>
        <begin position="116"/>
        <end position="125"/>
    </location>
</feature>
<proteinExistence type="predicted"/>
<reference evidence="3 4" key="1">
    <citation type="submission" date="2024-10" db="EMBL/GenBank/DDBJ databases">
        <authorList>
            <person name="Kim D."/>
        </authorList>
    </citation>
    <scope>NUCLEOTIDE SEQUENCE [LARGE SCALE GENOMIC DNA]</scope>
    <source>
        <strain evidence="3">Taebaek</strain>
    </source>
</reference>
<evidence type="ECO:0000256" key="1">
    <source>
        <dbReference type="SAM" id="MobiDB-lite"/>
    </source>
</evidence>
<dbReference type="PANTHER" id="PTHR46585:SF1">
    <property type="entry name" value="CHROMO DOMAIN-CONTAINING PROTEIN"/>
    <property type="match status" value="1"/>
</dbReference>
<dbReference type="PROSITE" id="PS50994">
    <property type="entry name" value="INTEGRASE"/>
    <property type="match status" value="1"/>
</dbReference>
<dbReference type="PANTHER" id="PTHR46585">
    <property type="entry name" value="INTEGRASE CORE DOMAIN CONTAINING PROTEIN"/>
    <property type="match status" value="1"/>
</dbReference>
<dbReference type="InterPro" id="IPR001584">
    <property type="entry name" value="Integrase_cat-core"/>
</dbReference>
<evidence type="ECO:0000313" key="4">
    <source>
        <dbReference type="Proteomes" id="UP001620645"/>
    </source>
</evidence>
<dbReference type="AlphaFoldDB" id="A0ABD2JLG2"/>
<dbReference type="Gene3D" id="3.30.420.10">
    <property type="entry name" value="Ribonuclease H-like superfamily/Ribonuclease H"/>
    <property type="match status" value="1"/>
</dbReference>
<dbReference type="SUPFAM" id="SSF53098">
    <property type="entry name" value="Ribonuclease H-like"/>
    <property type="match status" value="1"/>
</dbReference>
<feature type="region of interest" description="Disordered" evidence="1">
    <location>
        <begin position="110"/>
        <end position="143"/>
    </location>
</feature>
<sequence>MQHTKRYLLVPEEIYQSLASPPPSDGTPIGLVRNRIKQIKNDDGINEAERAIKYEQELKRFNKLTRDEDERPVGVKLENLSDVVDAMPKSVNVRRPIVVATRRHLKVGRARKENVEQLEDDDDDHDHDHETPKPSSSNKRQPTQTEILKLIYKNAQSLGVSEEGQVLRAAIIMDLKKLRLLEFLYKDLSSPVAFTSVEPLLREARKTQPKINRTDVQNYLASQRTYTLHRQAKRRYRRLPTLAPGLHTEWQADLAIFDRLAKQNSGYKYLLVCVDTLSRQVFVEPVKTKTSTNMIIAFGRIFKRSKYIPWKVLTDQGKEFTARAVQHFFRAKDVEHFCMLTSPQFHAGMAERANRSIKERVYRYFTERNTYKWIDLVQDIVRAINHSPNSTIGMCPADVNFKNAEALRQKLHNAAENVVRRQPRYRVGDRVRIEKYKHVFQKGYLPRFTNELFTVAEVHTERSPVVYRLRDDHNEIISGTVEQQFVQVEWQTGNTVRIEVPPSNVTNPHELSKNLYRLLGEGSDPLAKKVRSTQNSFMLTINKARRWAREEYIKRKTKEKRGVRDEELLLQALLTDTGTLVELNSVDHGLLAREKRAETSNIALRMPADDNDSYQQKLDEYFSKLSDKNLTVLDELGMTKLNAEIKNLTEDERALLEATKEMGTEAWIQAYREIRLVCQFNYEVHRNRFVLNTDPRYVKKVEVSPQLAYILGFNNTEFMQPEIEAQFMPDMSGGVSSFHVYTPDLIEPMMIGDVTAPVLRIVTIRGNPDQQIKYQPWQLPNFHTVCGLVRILVRLRAIWWIQHLSGVALSAWSGSWRSVPKPYEILVPIGKQIGSAIGRQGMESGNRVLTNVLEGKDLKESLVIPPTNVSVVRSFFRQVLPLATITQESPYLFRLYSDNLWTDLSRIYLYLELSIEKPGANDKWVTIDDADTSVSAIQGIGQTFVQQLKVTVGNTEVYDSGYYHTVNQDDSTDEGFKERCKIFKGGKNAQFLSRLDFDLGNQELYLLNNLDLLFTIYKAKDVFLLQTLKANDTTKYRLTVHDVKIYAKMVEVQPSLNMSLYKTLEKQPATYAVRKTEIKSSFISVGRYEFEYNVFSATIPRRVTIALVGNSAFHGDYKLSPFMFEPFDLREISIHAGGVVYPAVPYKLNFSKDHFVSAFVDMYEALGMANSERSFDISMAQFKKGWSFFVIPLTSTLDDSCGFELLRSGTTNVRATFNSPIPLGGVEMIVLGEFDQMIMVDYNRHIVTDSKLG</sequence>
<dbReference type="InterPro" id="IPR036397">
    <property type="entry name" value="RNaseH_sf"/>
</dbReference>
<dbReference type="Pfam" id="PF00665">
    <property type="entry name" value="rve"/>
    <property type="match status" value="1"/>
</dbReference>
<name>A0ABD2JLG2_HETSC</name>
<accession>A0ABD2JLG2</accession>
<dbReference type="EMBL" id="JBICCN010000131">
    <property type="protein sequence ID" value="KAL3091472.1"/>
    <property type="molecule type" value="Genomic_DNA"/>
</dbReference>
<keyword evidence="4" id="KW-1185">Reference proteome</keyword>
<feature type="domain" description="Integrase catalytic" evidence="2">
    <location>
        <begin position="240"/>
        <end position="404"/>
    </location>
</feature>
<dbReference type="Proteomes" id="UP001620645">
    <property type="component" value="Unassembled WGS sequence"/>
</dbReference>
<dbReference type="InterPro" id="IPR012337">
    <property type="entry name" value="RNaseH-like_sf"/>
</dbReference>
<organism evidence="3 4">
    <name type="scientific">Heterodera schachtii</name>
    <name type="common">Sugarbeet cyst nematode worm</name>
    <name type="synonym">Tylenchus schachtii</name>
    <dbReference type="NCBI Taxonomy" id="97005"/>
    <lineage>
        <taxon>Eukaryota</taxon>
        <taxon>Metazoa</taxon>
        <taxon>Ecdysozoa</taxon>
        <taxon>Nematoda</taxon>
        <taxon>Chromadorea</taxon>
        <taxon>Rhabditida</taxon>
        <taxon>Tylenchina</taxon>
        <taxon>Tylenchomorpha</taxon>
        <taxon>Tylenchoidea</taxon>
        <taxon>Heteroderidae</taxon>
        <taxon>Heteroderinae</taxon>
        <taxon>Heterodera</taxon>
    </lineage>
</organism>